<evidence type="ECO:0000313" key="2">
    <source>
        <dbReference type="Proteomes" id="UP000030686"/>
    </source>
</evidence>
<proteinExistence type="predicted"/>
<keyword evidence="2" id="KW-1185">Reference proteome</keyword>
<dbReference type="STRING" id="1365484.W6QK25"/>
<organism evidence="1 2">
    <name type="scientific">Penicillium roqueforti (strain FM164)</name>
    <dbReference type="NCBI Taxonomy" id="1365484"/>
    <lineage>
        <taxon>Eukaryota</taxon>
        <taxon>Fungi</taxon>
        <taxon>Dikarya</taxon>
        <taxon>Ascomycota</taxon>
        <taxon>Pezizomycotina</taxon>
        <taxon>Eurotiomycetes</taxon>
        <taxon>Eurotiomycetidae</taxon>
        <taxon>Eurotiales</taxon>
        <taxon>Aspergillaceae</taxon>
        <taxon>Penicillium</taxon>
    </lineage>
</organism>
<reference evidence="1" key="1">
    <citation type="journal article" date="2014" name="Nat. Commun.">
        <title>Multiple recent horizontal transfers of a large genomic region in cheese making fungi.</title>
        <authorList>
            <person name="Cheeseman K."/>
            <person name="Ropars J."/>
            <person name="Renault P."/>
            <person name="Dupont J."/>
            <person name="Gouzy J."/>
            <person name="Branca A."/>
            <person name="Abraham A.L."/>
            <person name="Ceppi M."/>
            <person name="Conseiller E."/>
            <person name="Debuchy R."/>
            <person name="Malagnac F."/>
            <person name="Goarin A."/>
            <person name="Silar P."/>
            <person name="Lacoste S."/>
            <person name="Sallet E."/>
            <person name="Bensimon A."/>
            <person name="Giraud T."/>
            <person name="Brygoo Y."/>
        </authorList>
    </citation>
    <scope>NUCLEOTIDE SEQUENCE [LARGE SCALE GENOMIC DNA]</scope>
    <source>
        <strain evidence="1">FM164</strain>
    </source>
</reference>
<accession>W6QK25</accession>
<protein>
    <submittedName>
        <fullName evidence="1">Uncharacterized protein</fullName>
    </submittedName>
</protein>
<sequence length="52" mass="5907">MSFNKKLLFIKDLQKQYSWDYNVIYLPNETPVNGKCPIASCQGDVHSLANSS</sequence>
<evidence type="ECO:0000313" key="1">
    <source>
        <dbReference type="EMBL" id="CDM37173.1"/>
    </source>
</evidence>
<name>W6QK25_PENRF</name>
<gene>
    <name evidence="1" type="ORF">PROQFM164_S06g000134</name>
</gene>
<dbReference type="AlphaFoldDB" id="W6QK25"/>
<dbReference type="EMBL" id="HG792020">
    <property type="protein sequence ID" value="CDM37173.1"/>
    <property type="molecule type" value="Genomic_DNA"/>
</dbReference>
<dbReference type="OrthoDB" id="5400577at2759"/>
<dbReference type="Proteomes" id="UP000030686">
    <property type="component" value="Unassembled WGS sequence"/>
</dbReference>